<dbReference type="Gene3D" id="3.40.50.2300">
    <property type="match status" value="1"/>
</dbReference>
<keyword evidence="1" id="KW-0805">Transcription regulation</keyword>
<organism evidence="7 8">
    <name type="scientific">Pseudomarimonas salicorniae</name>
    <dbReference type="NCBI Taxonomy" id="2933270"/>
    <lineage>
        <taxon>Bacteria</taxon>
        <taxon>Pseudomonadati</taxon>
        <taxon>Pseudomonadota</taxon>
        <taxon>Gammaproteobacteria</taxon>
        <taxon>Lysobacterales</taxon>
        <taxon>Lysobacteraceae</taxon>
        <taxon>Pseudomarimonas</taxon>
    </lineage>
</organism>
<dbReference type="Proteomes" id="UP001431449">
    <property type="component" value="Unassembled WGS sequence"/>
</dbReference>
<dbReference type="Pfam" id="PF00196">
    <property type="entry name" value="GerE"/>
    <property type="match status" value="1"/>
</dbReference>
<dbReference type="PANTHER" id="PTHR44688">
    <property type="entry name" value="DNA-BINDING TRANSCRIPTIONAL ACTIVATOR DEVR_DOSR"/>
    <property type="match status" value="1"/>
</dbReference>
<evidence type="ECO:0000313" key="8">
    <source>
        <dbReference type="Proteomes" id="UP001431449"/>
    </source>
</evidence>
<dbReference type="SMART" id="SM00421">
    <property type="entry name" value="HTH_LUXR"/>
    <property type="match status" value="1"/>
</dbReference>
<protein>
    <submittedName>
        <fullName evidence="7">Response regulator transcription factor</fullName>
    </submittedName>
</protein>
<dbReference type="PROSITE" id="PS00622">
    <property type="entry name" value="HTH_LUXR_1"/>
    <property type="match status" value="1"/>
</dbReference>
<feature type="domain" description="Response regulatory" evidence="6">
    <location>
        <begin position="8"/>
        <end position="125"/>
    </location>
</feature>
<feature type="domain" description="HTH luxR-type" evidence="5">
    <location>
        <begin position="151"/>
        <end position="216"/>
    </location>
</feature>
<reference evidence="7" key="1">
    <citation type="submission" date="2022-04" db="EMBL/GenBank/DDBJ databases">
        <title>Lysobacter sp. CAU 1642 isolated from sea sand.</title>
        <authorList>
            <person name="Kim W."/>
        </authorList>
    </citation>
    <scope>NUCLEOTIDE SEQUENCE</scope>
    <source>
        <strain evidence="7">CAU 1642</strain>
    </source>
</reference>
<evidence type="ECO:0000256" key="1">
    <source>
        <dbReference type="ARBA" id="ARBA00023015"/>
    </source>
</evidence>
<proteinExistence type="predicted"/>
<dbReference type="PROSITE" id="PS50043">
    <property type="entry name" value="HTH_LUXR_2"/>
    <property type="match status" value="1"/>
</dbReference>
<evidence type="ECO:0000313" key="7">
    <source>
        <dbReference type="EMBL" id="MCK7593294.1"/>
    </source>
</evidence>
<dbReference type="Gene3D" id="1.10.10.10">
    <property type="entry name" value="Winged helix-like DNA-binding domain superfamily/Winged helix DNA-binding domain"/>
    <property type="match status" value="1"/>
</dbReference>
<keyword evidence="8" id="KW-1185">Reference proteome</keyword>
<name>A0ABT0GGG2_9GAMM</name>
<keyword evidence="3" id="KW-0804">Transcription</keyword>
<dbReference type="CDD" id="cd06170">
    <property type="entry name" value="LuxR_C_like"/>
    <property type="match status" value="1"/>
</dbReference>
<dbReference type="PROSITE" id="PS50110">
    <property type="entry name" value="RESPONSE_REGULATORY"/>
    <property type="match status" value="1"/>
</dbReference>
<dbReference type="RefSeq" id="WP_248206634.1">
    <property type="nucleotide sequence ID" value="NZ_JALNMH010000004.1"/>
</dbReference>
<dbReference type="EMBL" id="JALNMH010000004">
    <property type="protein sequence ID" value="MCK7593294.1"/>
    <property type="molecule type" value="Genomic_DNA"/>
</dbReference>
<dbReference type="InterPro" id="IPR011006">
    <property type="entry name" value="CheY-like_superfamily"/>
</dbReference>
<dbReference type="InterPro" id="IPR016032">
    <property type="entry name" value="Sig_transdc_resp-reg_C-effctor"/>
</dbReference>
<evidence type="ECO:0000256" key="4">
    <source>
        <dbReference type="PROSITE-ProRule" id="PRU00169"/>
    </source>
</evidence>
<evidence type="ECO:0000256" key="2">
    <source>
        <dbReference type="ARBA" id="ARBA00023125"/>
    </source>
</evidence>
<dbReference type="InterPro" id="IPR001789">
    <property type="entry name" value="Sig_transdc_resp-reg_receiver"/>
</dbReference>
<dbReference type="PRINTS" id="PR00038">
    <property type="entry name" value="HTHLUXR"/>
</dbReference>
<dbReference type="InterPro" id="IPR000792">
    <property type="entry name" value="Tscrpt_reg_LuxR_C"/>
</dbReference>
<dbReference type="SUPFAM" id="SSF46894">
    <property type="entry name" value="C-terminal effector domain of the bipartite response regulators"/>
    <property type="match status" value="1"/>
</dbReference>
<dbReference type="SUPFAM" id="SSF52172">
    <property type="entry name" value="CheY-like"/>
    <property type="match status" value="1"/>
</dbReference>
<keyword evidence="2" id="KW-0238">DNA-binding</keyword>
<accession>A0ABT0GGG2</accession>
<dbReference type="InterPro" id="IPR036388">
    <property type="entry name" value="WH-like_DNA-bd_sf"/>
</dbReference>
<dbReference type="PANTHER" id="PTHR44688:SF16">
    <property type="entry name" value="DNA-BINDING TRANSCRIPTIONAL ACTIVATOR DEVR_DOSR"/>
    <property type="match status" value="1"/>
</dbReference>
<evidence type="ECO:0000259" key="5">
    <source>
        <dbReference type="PROSITE" id="PS50043"/>
    </source>
</evidence>
<gene>
    <name evidence="7" type="ORF">M0G41_06390</name>
</gene>
<comment type="caution">
    <text evidence="7">The sequence shown here is derived from an EMBL/GenBank/DDBJ whole genome shotgun (WGS) entry which is preliminary data.</text>
</comment>
<evidence type="ECO:0000256" key="3">
    <source>
        <dbReference type="ARBA" id="ARBA00023163"/>
    </source>
</evidence>
<sequence length="218" mass="23424">MSRELRHAVWVVDRDRRRRRGLARCIEAASDLRCVLTVPDTASLDAALDARPAPPLLLLGCGRDGDPGPRGLRRVQARCPTTRLLVIGGRKPGPAAVAAIEAGARGFLLRPVQGPRIIEALHALLRGAAPIDPALTACLLDRWVSGARAQSAVSRFGLSPRESEVLALLGEGLSVEAIAERLARSRHTVSNHLRRVYAKLRVHSRAQAVARAQQGGLP</sequence>
<comment type="caution">
    <text evidence="4">Lacks conserved residue(s) required for the propagation of feature annotation.</text>
</comment>
<evidence type="ECO:0000259" key="6">
    <source>
        <dbReference type="PROSITE" id="PS50110"/>
    </source>
</evidence>